<comment type="subcellular location">
    <subcellularLocation>
        <location evidence="5">Secreted</location>
    </subcellularLocation>
    <subcellularLocation>
        <location evidence="5">Bacterial flagellum</location>
    </subcellularLocation>
</comment>
<dbReference type="Pfam" id="PF07195">
    <property type="entry name" value="FliD_C"/>
    <property type="match status" value="2"/>
</dbReference>
<evidence type="ECO:0000256" key="3">
    <source>
        <dbReference type="ARBA" id="ARBA00023054"/>
    </source>
</evidence>
<evidence type="ECO:0000259" key="6">
    <source>
        <dbReference type="Pfam" id="PF02465"/>
    </source>
</evidence>
<dbReference type="Proteomes" id="UP000809349">
    <property type="component" value="Unassembled WGS sequence"/>
</dbReference>
<comment type="caution">
    <text evidence="8">The sequence shown here is derived from an EMBL/GenBank/DDBJ whole genome shotgun (WGS) entry which is preliminary data.</text>
</comment>
<comment type="subunit">
    <text evidence="2 5">Homopentamer.</text>
</comment>
<evidence type="ECO:0000256" key="5">
    <source>
        <dbReference type="RuleBase" id="RU362066"/>
    </source>
</evidence>
<comment type="similarity">
    <text evidence="1 5">Belongs to the FliD family.</text>
</comment>
<dbReference type="InterPro" id="IPR010809">
    <property type="entry name" value="FliD_C"/>
</dbReference>
<comment type="function">
    <text evidence="5">Required for morphogenesis and for the elongation of the flagellar filament by facilitating polymerization of the flagellin monomers at the tip of growing filament. Forms a capping structure, which prevents flagellin subunits (transported through the central channel of the flagellum) from leaking out without polymerization at the distal end.</text>
</comment>
<proteinExistence type="inferred from homology"/>
<accession>A0ABS7SSV0</accession>
<sequence>MALSSPGIGSNLNVTDIVSQLMAVEARPLNLLARKEANYLAKVSAFGTLKGALSTFQSTLDALKLPSKFQGVTATATDASILSGTASSKAVAGSYTVDVTKLAQAQTIATAGKATTTAPIGDGAKTTLTFQFGTVTGGKLANGVYVDDPLAVPPLDPRAFTQDSLQSGGSVVIDSTNNSLQGIRDAVNKANIGVTATIVSDGSGNPHHLVMTSNATGATSTMKISVARDAAAPAGDTALADLLAYDPAGAQNMTQSTAAQDTALTVNGIPVTARNKTVAEAIQGVSLTINKIGSTTVNVARDTSAIQNGVSSLVKAYNDLDKTIKTLTAYDPATKVGGALLGEASVRNIQSQVRTMLGDSLTGGGALTNLTQVGVTFQRDGSMALDSAKLTKAIETSFDDLAGLFASIGTSSDSLVKYIGSATTTKPGTGALFVSALATRGQVSGGAAANPVITLGSNDQLNLSVDGVSTSLTLAPNTYTAQSLAAYLQSAINGASEFKAGGVTVAVSADADGKLTIMSNRYGSASKVDVSGNAADSLVPSPTDTDGTDVAGTIDGVAATGSGQLLTAGAGSTLSGLKMEITGGPYPADRGTVSFSQGYADILTRLMDNFTSSSGLINGQTNSLQNTIKDIGKSRDALNLKLQGIEKRLTKQFTALDVTISRMTSTSNYLTQQLAQLANLSG</sequence>
<evidence type="ECO:0000313" key="9">
    <source>
        <dbReference type="Proteomes" id="UP000809349"/>
    </source>
</evidence>
<feature type="domain" description="Flagellar hook-associated protein 2 C-terminal" evidence="7">
    <location>
        <begin position="596"/>
        <end position="664"/>
    </location>
</feature>
<evidence type="ECO:0000313" key="8">
    <source>
        <dbReference type="EMBL" id="MBZ2209016.1"/>
    </source>
</evidence>
<keyword evidence="8" id="KW-0966">Cell projection</keyword>
<dbReference type="RefSeq" id="WP_223469493.1">
    <property type="nucleotide sequence ID" value="NZ_JAFBIL020000007.1"/>
</dbReference>
<keyword evidence="8" id="KW-0969">Cilium</keyword>
<dbReference type="PANTHER" id="PTHR30288">
    <property type="entry name" value="FLAGELLAR CAP/ASSEMBLY PROTEIN FLID"/>
    <property type="match status" value="1"/>
</dbReference>
<protein>
    <recommendedName>
        <fullName evidence="5">Flagellar hook-associated protein 2</fullName>
        <shortName evidence="5">HAP2</shortName>
    </recommendedName>
    <alternativeName>
        <fullName evidence="5">Flagellar cap protein</fullName>
    </alternativeName>
</protein>
<dbReference type="InterPro" id="IPR003481">
    <property type="entry name" value="FliD_N"/>
</dbReference>
<keyword evidence="8" id="KW-0282">Flagellum</keyword>
<evidence type="ECO:0000256" key="4">
    <source>
        <dbReference type="ARBA" id="ARBA00023143"/>
    </source>
</evidence>
<dbReference type="Pfam" id="PF02465">
    <property type="entry name" value="FliD_N"/>
    <property type="match status" value="1"/>
</dbReference>
<feature type="domain" description="Flagellar hook-associated protein 2 C-terminal" evidence="7">
    <location>
        <begin position="259"/>
        <end position="412"/>
    </location>
</feature>
<evidence type="ECO:0000259" key="7">
    <source>
        <dbReference type="Pfam" id="PF07195"/>
    </source>
</evidence>
<evidence type="ECO:0000256" key="1">
    <source>
        <dbReference type="ARBA" id="ARBA00009764"/>
    </source>
</evidence>
<keyword evidence="9" id="KW-1185">Reference proteome</keyword>
<keyword evidence="4 5" id="KW-0975">Bacterial flagellum</keyword>
<dbReference type="InterPro" id="IPR040026">
    <property type="entry name" value="FliD"/>
</dbReference>
<name>A0ABS7SSV0_9BURK</name>
<dbReference type="PANTHER" id="PTHR30288:SF0">
    <property type="entry name" value="FLAGELLAR HOOK-ASSOCIATED PROTEIN 2"/>
    <property type="match status" value="1"/>
</dbReference>
<evidence type="ECO:0000256" key="2">
    <source>
        <dbReference type="ARBA" id="ARBA00011255"/>
    </source>
</evidence>
<dbReference type="EMBL" id="JAFBIL020000007">
    <property type="protein sequence ID" value="MBZ2209016.1"/>
    <property type="molecule type" value="Genomic_DNA"/>
</dbReference>
<organism evidence="8 9">
    <name type="scientific">Massilia soli</name>
    <dbReference type="NCBI Taxonomy" id="2792854"/>
    <lineage>
        <taxon>Bacteria</taxon>
        <taxon>Pseudomonadati</taxon>
        <taxon>Pseudomonadota</taxon>
        <taxon>Betaproteobacteria</taxon>
        <taxon>Burkholderiales</taxon>
        <taxon>Oxalobacteraceae</taxon>
        <taxon>Telluria group</taxon>
        <taxon>Massilia</taxon>
    </lineage>
</organism>
<reference evidence="8 9" key="2">
    <citation type="submission" date="2021-08" db="EMBL/GenBank/DDBJ databases">
        <title>Massilia sp. R798.</title>
        <authorList>
            <person name="Baek J.H."/>
            <person name="Jung H.S."/>
            <person name="Kim K.R."/>
            <person name="Jeon C.O."/>
        </authorList>
    </citation>
    <scope>NUCLEOTIDE SEQUENCE [LARGE SCALE GENOMIC DNA]</scope>
    <source>
        <strain evidence="8 9">R798</strain>
    </source>
</reference>
<reference evidence="8 9" key="1">
    <citation type="submission" date="2021-01" db="EMBL/GenBank/DDBJ databases">
        <authorList>
            <person name="Ruan W."/>
            <person name="Khan S.A."/>
            <person name="Jeon C.O."/>
        </authorList>
    </citation>
    <scope>NUCLEOTIDE SEQUENCE [LARGE SCALE GENOMIC DNA]</scope>
    <source>
        <strain evidence="8 9">R798</strain>
    </source>
</reference>
<keyword evidence="3" id="KW-0175">Coiled coil</keyword>
<feature type="domain" description="Flagellar hook-associated protein 2 N-terminal" evidence="6">
    <location>
        <begin position="10"/>
        <end position="106"/>
    </location>
</feature>
<gene>
    <name evidence="8" type="primary">fliD</name>
    <name evidence="8" type="ORF">I4X03_017240</name>
</gene>
<keyword evidence="5" id="KW-0964">Secreted</keyword>